<evidence type="ECO:0000256" key="6">
    <source>
        <dbReference type="ARBA" id="ARBA00023136"/>
    </source>
</evidence>
<keyword evidence="4 8" id="KW-0812">Transmembrane</keyword>
<dbReference type="RefSeq" id="WP_109704283.1">
    <property type="nucleotide sequence ID" value="NZ_CP029822.1"/>
</dbReference>
<keyword evidence="8" id="KW-0997">Cell inner membrane</keyword>
<dbReference type="AlphaFoldDB" id="A0A3Q9JLN0"/>
<dbReference type="EMBL" id="CP029822">
    <property type="protein sequence ID" value="AZS52221.1"/>
    <property type="molecule type" value="Genomic_DNA"/>
</dbReference>
<evidence type="ECO:0000313" key="11">
    <source>
        <dbReference type="Proteomes" id="UP000273143"/>
    </source>
</evidence>
<dbReference type="GO" id="GO:0043093">
    <property type="term" value="P:FtsZ-dependent cytokinesis"/>
    <property type="evidence" value="ECO:0007669"/>
    <property type="project" value="UniProtKB-UniRule"/>
</dbReference>
<gene>
    <name evidence="8 10" type="primary">ftsL</name>
    <name evidence="10" type="ORF">DM558_09400</name>
</gene>
<keyword evidence="11" id="KW-1185">Reference proteome</keyword>
<evidence type="ECO:0000256" key="3">
    <source>
        <dbReference type="ARBA" id="ARBA00022618"/>
    </source>
</evidence>
<name>A0A3Q9JLN0_9GAMM</name>
<proteinExistence type="inferred from homology"/>
<dbReference type="KEGG" id="emo:DM558_09400"/>
<dbReference type="Proteomes" id="UP000273143">
    <property type="component" value="Chromosome"/>
</dbReference>
<dbReference type="Pfam" id="PF04999">
    <property type="entry name" value="FtsL"/>
    <property type="match status" value="1"/>
</dbReference>
<organism evidence="10 11">
    <name type="scientific">Entomomonas moraniae</name>
    <dbReference type="NCBI Taxonomy" id="2213226"/>
    <lineage>
        <taxon>Bacteria</taxon>
        <taxon>Pseudomonadati</taxon>
        <taxon>Pseudomonadota</taxon>
        <taxon>Gammaproteobacteria</taxon>
        <taxon>Pseudomonadales</taxon>
        <taxon>Pseudomonadaceae</taxon>
        <taxon>Entomomonas</taxon>
    </lineage>
</organism>
<dbReference type="InterPro" id="IPR011922">
    <property type="entry name" value="Cell_div_FtsL"/>
</dbReference>
<comment type="function">
    <text evidence="8">Essential cell division protein. May link together the upstream cell division proteins, which are predominantly cytoplasmic, with the downstream cell division proteins, which are predominantly periplasmic.</text>
</comment>
<sequence length="96" mass="11001">MEKNQITMPKGSLLMLMLFIAVLCSAVMVIYTSHKNRLLLNELYQNLAVYNKGQSDWGRLILEHSTWTAYGRVEKIAIDHLGMHVPTPKEVRMIGE</sequence>
<keyword evidence="7 8" id="KW-0131">Cell cycle</keyword>
<evidence type="ECO:0000256" key="4">
    <source>
        <dbReference type="ARBA" id="ARBA00022692"/>
    </source>
</evidence>
<protein>
    <recommendedName>
        <fullName evidence="8 9">Cell division protein FtsL</fullName>
    </recommendedName>
</protein>
<dbReference type="NCBIfam" id="TIGR02209">
    <property type="entry name" value="ftsL_broad"/>
    <property type="match status" value="1"/>
</dbReference>
<comment type="subcellular location">
    <subcellularLocation>
        <location evidence="8">Cell inner membrane</location>
        <topology evidence="8">Single-pass type II membrane protein</topology>
    </subcellularLocation>
    <subcellularLocation>
        <location evidence="1">Cell membrane</location>
        <topology evidence="1">Single-pass type II membrane protein</topology>
    </subcellularLocation>
    <text evidence="8">Localizes to the division septum where it forms a ring structure.</text>
</comment>
<keyword evidence="2 8" id="KW-1003">Cell membrane</keyword>
<evidence type="ECO:0000313" key="10">
    <source>
        <dbReference type="EMBL" id="AZS52221.1"/>
    </source>
</evidence>
<evidence type="ECO:0000256" key="8">
    <source>
        <dbReference type="HAMAP-Rule" id="MF_00910"/>
    </source>
</evidence>
<keyword evidence="3 8" id="KW-0132">Cell division</keyword>
<evidence type="ECO:0000256" key="2">
    <source>
        <dbReference type="ARBA" id="ARBA00022475"/>
    </source>
</evidence>
<comment type="subunit">
    <text evidence="8">Part of a complex composed of FtsB, FtsL and FtsQ.</text>
</comment>
<keyword evidence="6 8" id="KW-0472">Membrane</keyword>
<dbReference type="GO" id="GO:0032153">
    <property type="term" value="C:cell division site"/>
    <property type="evidence" value="ECO:0007669"/>
    <property type="project" value="UniProtKB-UniRule"/>
</dbReference>
<dbReference type="PANTHER" id="PTHR37479">
    <property type="entry name" value="CELL DIVISION PROTEIN FTSL"/>
    <property type="match status" value="1"/>
</dbReference>
<evidence type="ECO:0000256" key="5">
    <source>
        <dbReference type="ARBA" id="ARBA00022989"/>
    </source>
</evidence>
<keyword evidence="5 8" id="KW-1133">Transmembrane helix</keyword>
<feature type="transmembrane region" description="Helical" evidence="8">
    <location>
        <begin position="12"/>
        <end position="31"/>
    </location>
</feature>
<dbReference type="GO" id="GO:0005886">
    <property type="term" value="C:plasma membrane"/>
    <property type="evidence" value="ECO:0007669"/>
    <property type="project" value="UniProtKB-SubCell"/>
</dbReference>
<accession>A0A3Q9JLN0</accession>
<comment type="similarity">
    <text evidence="8">Belongs to the FtsL family.</text>
</comment>
<evidence type="ECO:0000256" key="7">
    <source>
        <dbReference type="ARBA" id="ARBA00023306"/>
    </source>
</evidence>
<dbReference type="PANTHER" id="PTHR37479:SF1">
    <property type="entry name" value="CELL DIVISION PROTEIN FTSL"/>
    <property type="match status" value="1"/>
</dbReference>
<evidence type="ECO:0000256" key="9">
    <source>
        <dbReference type="NCBIfam" id="TIGR02209"/>
    </source>
</evidence>
<reference evidence="11" key="1">
    <citation type="submission" date="2018-06" db="EMBL/GenBank/DDBJ databases">
        <title>Complete genome of Pseudomonas insecticola strain QZS01.</title>
        <authorList>
            <person name="Wang J."/>
            <person name="Su Q."/>
        </authorList>
    </citation>
    <scope>NUCLEOTIDE SEQUENCE [LARGE SCALE GENOMIC DNA]</scope>
    <source>
        <strain evidence="11">QZS01</strain>
    </source>
</reference>
<dbReference type="HAMAP" id="MF_00910">
    <property type="entry name" value="FtsL"/>
    <property type="match status" value="1"/>
</dbReference>
<evidence type="ECO:0000256" key="1">
    <source>
        <dbReference type="ARBA" id="ARBA00004401"/>
    </source>
</evidence>